<reference evidence="7 8" key="1">
    <citation type="journal article" date="2013" name="Curr. Biol.">
        <title>The Genome of the Foraminiferan Reticulomyxa filosa.</title>
        <authorList>
            <person name="Glockner G."/>
            <person name="Hulsmann N."/>
            <person name="Schleicher M."/>
            <person name="Noegel A.A."/>
            <person name="Eichinger L."/>
            <person name="Gallinger C."/>
            <person name="Pawlowski J."/>
            <person name="Sierra R."/>
            <person name="Euteneuer U."/>
            <person name="Pillet L."/>
            <person name="Moustafa A."/>
            <person name="Platzer M."/>
            <person name="Groth M."/>
            <person name="Szafranski K."/>
            <person name="Schliwa M."/>
        </authorList>
    </citation>
    <scope>NUCLEOTIDE SEQUENCE [LARGE SCALE GENOMIC DNA]</scope>
</reference>
<dbReference type="PROSITE" id="PS50199">
    <property type="entry name" value="ZF_RANBP2_2"/>
    <property type="match status" value="1"/>
</dbReference>
<evidence type="ECO:0000256" key="5">
    <source>
        <dbReference type="SAM" id="MobiDB-lite"/>
    </source>
</evidence>
<dbReference type="PANTHER" id="PTHR47457:SF1">
    <property type="entry name" value="BTB DOMAIN-CONTAINING PROTEIN-RELATED"/>
    <property type="match status" value="1"/>
</dbReference>
<dbReference type="Gene3D" id="4.10.1060.10">
    <property type="entry name" value="Zinc finger, RanBP2-type"/>
    <property type="match status" value="1"/>
</dbReference>
<protein>
    <recommendedName>
        <fullName evidence="6">RanBP2-type domain-containing protein</fullName>
    </recommendedName>
</protein>
<dbReference type="GO" id="GO:0008270">
    <property type="term" value="F:zinc ion binding"/>
    <property type="evidence" value="ECO:0007669"/>
    <property type="project" value="UniProtKB-KW"/>
</dbReference>
<proteinExistence type="predicted"/>
<evidence type="ECO:0000259" key="6">
    <source>
        <dbReference type="PROSITE" id="PS50199"/>
    </source>
</evidence>
<evidence type="ECO:0000313" key="7">
    <source>
        <dbReference type="EMBL" id="ETO15672.1"/>
    </source>
</evidence>
<dbReference type="Proteomes" id="UP000023152">
    <property type="component" value="Unassembled WGS sequence"/>
</dbReference>
<comment type="caution">
    <text evidence="7">The sequence shown here is derived from an EMBL/GenBank/DDBJ whole genome shotgun (WGS) entry which is preliminary data.</text>
</comment>
<keyword evidence="1" id="KW-0479">Metal-binding</keyword>
<dbReference type="InterPro" id="IPR001876">
    <property type="entry name" value="Znf_RanBP2"/>
</dbReference>
<feature type="domain" description="RanBP2-type" evidence="6">
    <location>
        <begin position="207"/>
        <end position="236"/>
    </location>
</feature>
<dbReference type="EMBL" id="ASPP01018891">
    <property type="protein sequence ID" value="ETO15672.1"/>
    <property type="molecule type" value="Genomic_DNA"/>
</dbReference>
<evidence type="ECO:0000256" key="1">
    <source>
        <dbReference type="ARBA" id="ARBA00022723"/>
    </source>
</evidence>
<keyword evidence="2 4" id="KW-0863">Zinc-finger</keyword>
<evidence type="ECO:0000256" key="3">
    <source>
        <dbReference type="ARBA" id="ARBA00022833"/>
    </source>
</evidence>
<dbReference type="AlphaFoldDB" id="X6MQF2"/>
<keyword evidence="8" id="KW-1185">Reference proteome</keyword>
<gene>
    <name evidence="7" type="ORF">RFI_21690</name>
</gene>
<evidence type="ECO:0000256" key="4">
    <source>
        <dbReference type="PROSITE-ProRule" id="PRU00322"/>
    </source>
</evidence>
<evidence type="ECO:0000256" key="2">
    <source>
        <dbReference type="ARBA" id="ARBA00022771"/>
    </source>
</evidence>
<dbReference type="PROSITE" id="PS01358">
    <property type="entry name" value="ZF_RANBP2_1"/>
    <property type="match status" value="1"/>
</dbReference>
<sequence>MAKDVLLPVVVPSHECWVKLSYPEVCPLVEFEVFPIHPDLGLSFWLIRFLLQSVVIKSYVEASEYLHSVHLCVRMIQLLFTHWKLAELQVSPLKQALLSLTFQILATIDTLVRKHKQDLMNADTQALIDQGLEELKQLSRDTDDLFDTESVSEVTAYFQLLIDVMVLADKLRSHSCKQVSKVSFGGADDKEGDEEEDDGKEDDKDAASKEWDCPVCTLKNPFEEDKCGLCGSSRPPIKAKAKRDTKGMSAGKVLQQMVALSSAIEFFRNINVSRNIVIETLFKAAWNSLKAESDPSKQWFLINNVPPGPDDKVKNIIRQCVTRIESDTRVCIGHIHLGTDPQASKPVTRYQKYIQKSFYPGPNPKEFDDRGIMYFLGTGGKGGPWKNPSDDKLINIRVKNLAPSSKSPNASYGSKPARWMTKSEINSFIVFDFGERRVCPSFYKLRHYSHSDRDALRYWRLEGCQESSYALWGKDSSGRNDQANDIDSDSKWEILSEHRNEEAFKKGGQVEQWKIPDDQSHKYFHKFRIIITGPNSSGNFVLALSAFELYGVLEMPPSTTPNKQKTHRFAIVEVTNASNDVSQALLSMNGMQVKAPPGVESEFLEKEVLAPLPQISSPPIRSSSVPTTNASSHAIEKKDERYVIEPIISELQVVPFAELPDSHIAKDAFLKDLFLTIAEKGSEVDGTDKNASKEQLRNPWPELFDKILFGEEEEEEEKTKREGMMREDFSKKISPSEEMQELISSLCEQLDINDPSEMLTRKQLHDVLMLLIKVNPKLVFDWVFANGYDHYGTKRFNSNFDIALTEQYAFQENKISQHPQFDILFMKYCTTIAEKLGFYSLQQLKPMYLRHVSAEEVQSDPSLRELFAMKDETPIEMLRLRFSAFQYLNAVIAKVLAFVDLSRYEMPSSLAHLLCIAGND</sequence>
<evidence type="ECO:0000313" key="8">
    <source>
        <dbReference type="Proteomes" id="UP000023152"/>
    </source>
</evidence>
<feature type="compositionally biased region" description="Acidic residues" evidence="5">
    <location>
        <begin position="190"/>
        <end position="200"/>
    </location>
</feature>
<dbReference type="PANTHER" id="PTHR47457">
    <property type="entry name" value="OS05G0345500 PROTEIN"/>
    <property type="match status" value="1"/>
</dbReference>
<dbReference type="OrthoDB" id="412600at2759"/>
<keyword evidence="3" id="KW-0862">Zinc</keyword>
<name>X6MQF2_RETFI</name>
<organism evidence="7 8">
    <name type="scientific">Reticulomyxa filosa</name>
    <dbReference type="NCBI Taxonomy" id="46433"/>
    <lineage>
        <taxon>Eukaryota</taxon>
        <taxon>Sar</taxon>
        <taxon>Rhizaria</taxon>
        <taxon>Retaria</taxon>
        <taxon>Foraminifera</taxon>
        <taxon>Monothalamids</taxon>
        <taxon>Reticulomyxidae</taxon>
        <taxon>Reticulomyxa</taxon>
    </lineage>
</organism>
<feature type="region of interest" description="Disordered" evidence="5">
    <location>
        <begin position="183"/>
        <end position="206"/>
    </location>
</feature>
<accession>X6MQF2</accession>